<name>A0A1E5H6H3_9ENTE</name>
<proteinExistence type="predicted"/>
<keyword evidence="2" id="KW-1185">Reference proteome</keyword>
<dbReference type="RefSeq" id="WP_069661802.1">
    <property type="nucleotide sequence ID" value="NZ_JBHUJJ010000001.1"/>
</dbReference>
<dbReference type="InterPro" id="IPR016024">
    <property type="entry name" value="ARM-type_fold"/>
</dbReference>
<dbReference type="OrthoDB" id="2172620at2"/>
<organism evidence="1 2">
    <name type="scientific">Enterococcus termitis</name>
    <dbReference type="NCBI Taxonomy" id="332950"/>
    <lineage>
        <taxon>Bacteria</taxon>
        <taxon>Bacillati</taxon>
        <taxon>Bacillota</taxon>
        <taxon>Bacilli</taxon>
        <taxon>Lactobacillales</taxon>
        <taxon>Enterococcaceae</taxon>
        <taxon>Enterococcus</taxon>
    </lineage>
</organism>
<sequence length="503" mass="60436">MNQWLVLKVEQSEIKNHAEAIKYCYQKIIFNQEAIEAYMDCLSKLLKEETPKHFINTFKQLRSFSYGRSAWRWLDINEDILHDLPIEPPAVFWCWLICHPNGFVRELAIKKLRNSDTPQCLRFFLVTLNDHIDYLRELAVERITKDHQQLSTDELFFCLPLIDRLKTLLYKENQIIYALFQQELLSQPQLLLNAQADLDRFIARSAFQWSFLLADSYRKQTLKNGLKNSDRMILIWTFRELQTEARWEESYLDELLVHPHLVIRKLACEWCYNYHSEDPRMLEKLLDNATAIKQLVLKYVQRDFPKFDCRAYYLKYISTQPTNAIHGLALLQDIRDKDQMLEFRHAKQKKIRLSVLNWAACLPLEEQLPIYIEYLSDSSRDVRNKAVEPLIQHYSLAIKELLLPLFKTKKEPYFQLLILNILEAQNRRDYFFDFLTLYKDAADTRVKDEIEKRLRSWCLAWNQRFFLRFSLKDKIEIAYLVNKNHEHYSAEFMNRILDVIRKK</sequence>
<comment type="caution">
    <text evidence="1">The sequence shown here is derived from an EMBL/GenBank/DDBJ whole genome shotgun (WGS) entry which is preliminary data.</text>
</comment>
<dbReference type="SUPFAM" id="SSF48371">
    <property type="entry name" value="ARM repeat"/>
    <property type="match status" value="1"/>
</dbReference>
<protein>
    <recommendedName>
        <fullName evidence="3">HEAT repeat domain-containing protein</fullName>
    </recommendedName>
</protein>
<evidence type="ECO:0000313" key="2">
    <source>
        <dbReference type="Proteomes" id="UP000095094"/>
    </source>
</evidence>
<dbReference type="EMBL" id="MIJY01000001">
    <property type="protein sequence ID" value="OEG20492.1"/>
    <property type="molecule type" value="Genomic_DNA"/>
</dbReference>
<reference evidence="2" key="1">
    <citation type="submission" date="2016-09" db="EMBL/GenBank/DDBJ databases">
        <authorList>
            <person name="Gulvik C.A."/>
        </authorList>
    </citation>
    <scope>NUCLEOTIDE SEQUENCE [LARGE SCALE GENOMIC DNA]</scope>
    <source>
        <strain evidence="2">LMG 8895</strain>
    </source>
</reference>
<dbReference type="Proteomes" id="UP000095094">
    <property type="component" value="Unassembled WGS sequence"/>
</dbReference>
<gene>
    <name evidence="1" type="ORF">BCR25_01340</name>
</gene>
<evidence type="ECO:0008006" key="3">
    <source>
        <dbReference type="Google" id="ProtNLM"/>
    </source>
</evidence>
<dbReference type="AlphaFoldDB" id="A0A1E5H6H3"/>
<accession>A0A1E5H6H3</accession>
<evidence type="ECO:0000313" key="1">
    <source>
        <dbReference type="EMBL" id="OEG20492.1"/>
    </source>
</evidence>